<name>A0A8H6TVW0_9AGAR</name>
<evidence type="ECO:0000313" key="2">
    <source>
        <dbReference type="Proteomes" id="UP000623467"/>
    </source>
</evidence>
<protein>
    <submittedName>
        <fullName evidence="1">Uncharacterized protein</fullName>
    </submittedName>
</protein>
<comment type="caution">
    <text evidence="1">The sequence shown here is derived from an EMBL/GenBank/DDBJ whole genome shotgun (WGS) entry which is preliminary data.</text>
</comment>
<evidence type="ECO:0000313" key="1">
    <source>
        <dbReference type="EMBL" id="KAF7324261.1"/>
    </source>
</evidence>
<gene>
    <name evidence="1" type="ORF">MSAN_02528900</name>
</gene>
<dbReference type="AlphaFoldDB" id="A0A8H6TVW0"/>
<keyword evidence="2" id="KW-1185">Reference proteome</keyword>
<dbReference type="Proteomes" id="UP000623467">
    <property type="component" value="Unassembled WGS sequence"/>
</dbReference>
<accession>A0A8H6TVW0</accession>
<proteinExistence type="predicted"/>
<reference evidence="1" key="1">
    <citation type="submission" date="2020-05" db="EMBL/GenBank/DDBJ databases">
        <title>Mycena genomes resolve the evolution of fungal bioluminescence.</title>
        <authorList>
            <person name="Tsai I.J."/>
        </authorList>
    </citation>
    <scope>NUCLEOTIDE SEQUENCE</scope>
    <source>
        <strain evidence="1">160909Yilan</strain>
    </source>
</reference>
<dbReference type="EMBL" id="JACAZH010000124">
    <property type="protein sequence ID" value="KAF7324261.1"/>
    <property type="molecule type" value="Genomic_DNA"/>
</dbReference>
<dbReference type="OrthoDB" id="2634326at2759"/>
<sequence length="303" mass="34474">MRLLAGTSSSRLIVRTCQITLLDGRTPLASVDTHRPSYPRSAEDGKYIFPDIAIFCTASSDDRKARYFTMWTHMRDALIYRAFSATETSSVVPLRSQEWRDVLNGDMFKHDAKPQLLSRRGKAKLTKNRTQILSLEQILAPCLAHAGVVLDLTNHPLDMKLPSIAQARASLWEISELNFRLEFKALDKRLHIGHSTRLESREQLVYSCFPGSNPTPFDCAPEHANQGLAAQDWREKLTFLLRLNRVMESWAGYRETRISVLDPGTYNEASVSDLEFRLARFYTQSFFESFGRACCIPMALHVA</sequence>
<organism evidence="1 2">
    <name type="scientific">Mycena sanguinolenta</name>
    <dbReference type="NCBI Taxonomy" id="230812"/>
    <lineage>
        <taxon>Eukaryota</taxon>
        <taxon>Fungi</taxon>
        <taxon>Dikarya</taxon>
        <taxon>Basidiomycota</taxon>
        <taxon>Agaricomycotina</taxon>
        <taxon>Agaricomycetes</taxon>
        <taxon>Agaricomycetidae</taxon>
        <taxon>Agaricales</taxon>
        <taxon>Marasmiineae</taxon>
        <taxon>Mycenaceae</taxon>
        <taxon>Mycena</taxon>
    </lineage>
</organism>